<evidence type="ECO:0000313" key="2">
    <source>
        <dbReference type="EMBL" id="QHW29918.1"/>
    </source>
</evidence>
<proteinExistence type="predicted"/>
<accession>A0A6C0NUT9</accession>
<feature type="chain" id="PRO_5025379306" description="Lipoprotein" evidence="1">
    <location>
        <begin position="29"/>
        <end position="273"/>
    </location>
</feature>
<organism evidence="2 3">
    <name type="scientific">Paenibacillus rhizovicinus</name>
    <dbReference type="NCBI Taxonomy" id="2704463"/>
    <lineage>
        <taxon>Bacteria</taxon>
        <taxon>Bacillati</taxon>
        <taxon>Bacillota</taxon>
        <taxon>Bacilli</taxon>
        <taxon>Bacillales</taxon>
        <taxon>Paenibacillaceae</taxon>
        <taxon>Paenibacillus</taxon>
    </lineage>
</organism>
<gene>
    <name evidence="2" type="ORF">GZH47_03085</name>
</gene>
<dbReference type="Proteomes" id="UP000479114">
    <property type="component" value="Chromosome"/>
</dbReference>
<feature type="signal peptide" evidence="1">
    <location>
        <begin position="1"/>
        <end position="28"/>
    </location>
</feature>
<keyword evidence="1" id="KW-0732">Signal</keyword>
<reference evidence="2 3" key="1">
    <citation type="submission" date="2020-02" db="EMBL/GenBank/DDBJ databases">
        <title>Paenibacillus sp. nov., isolated from rhizosphere soil of tomato.</title>
        <authorList>
            <person name="Weon H.-Y."/>
            <person name="Lee S.A."/>
        </authorList>
    </citation>
    <scope>NUCLEOTIDE SEQUENCE [LARGE SCALE GENOMIC DNA]</scope>
    <source>
        <strain evidence="2 3">14171R-81</strain>
    </source>
</reference>
<name>A0A6C0NUT9_9BACL</name>
<dbReference type="EMBL" id="CP048286">
    <property type="protein sequence ID" value="QHW29918.1"/>
    <property type="molecule type" value="Genomic_DNA"/>
</dbReference>
<evidence type="ECO:0000313" key="3">
    <source>
        <dbReference type="Proteomes" id="UP000479114"/>
    </source>
</evidence>
<dbReference type="AlphaFoldDB" id="A0A6C0NUT9"/>
<dbReference type="KEGG" id="prz:GZH47_03085"/>
<dbReference type="RefSeq" id="WP_162638487.1">
    <property type="nucleotide sequence ID" value="NZ_CP048286.1"/>
</dbReference>
<evidence type="ECO:0000256" key="1">
    <source>
        <dbReference type="SAM" id="SignalP"/>
    </source>
</evidence>
<dbReference type="PROSITE" id="PS51257">
    <property type="entry name" value="PROKAR_LIPOPROTEIN"/>
    <property type="match status" value="1"/>
</dbReference>
<sequence>MKRRTLLASQSLLLAVSLAAAGCSNAHAGNDAEATSLLHPDAAQAAVPAATKPPAAPPSPTVPFVLDGQTYLLPVQNKKFSNFNHAVLTNAGVVWSPVPKADAARPDASVFVPSKPFTFYLSPADQTTLDAARAKELYALPLEEGTGRVYVADVAGAGDYIVYLTYAMGIGMAQSGHNQAWALKLSDPSHPRALLDFHVSGGYLYSYGILEPEGIYVSVSQYPGNADGSYSYEAYAIDIATGKKDRIESFALEGNAIRFKLQGQAVSVALTQE</sequence>
<keyword evidence="3" id="KW-1185">Reference proteome</keyword>
<protein>
    <recommendedName>
        <fullName evidence="4">Lipoprotein</fullName>
    </recommendedName>
</protein>
<evidence type="ECO:0008006" key="4">
    <source>
        <dbReference type="Google" id="ProtNLM"/>
    </source>
</evidence>